<sequence>AGWEKFLNRLRENRNYKIFISGSNATLLSKEISTHLTGRNILIAFGFRRNFL</sequence>
<dbReference type="PANTHER" id="PTHR33295:SF8">
    <property type="entry name" value="AAA+ ATPASE DOMAIN-CONTAINING PROTEIN"/>
    <property type="match status" value="1"/>
</dbReference>
<dbReference type="AlphaFoldDB" id="X1RKP0"/>
<gene>
    <name evidence="2" type="ORF">S06H3_63360</name>
</gene>
<proteinExistence type="predicted"/>
<organism evidence="2">
    <name type="scientific">marine sediment metagenome</name>
    <dbReference type="NCBI Taxonomy" id="412755"/>
    <lineage>
        <taxon>unclassified sequences</taxon>
        <taxon>metagenomes</taxon>
        <taxon>ecological metagenomes</taxon>
    </lineage>
</organism>
<reference evidence="2" key="1">
    <citation type="journal article" date="2014" name="Front. Microbiol.">
        <title>High frequency of phylogenetically diverse reductive dehalogenase-homologous genes in deep subseafloor sedimentary metagenomes.</title>
        <authorList>
            <person name="Kawai M."/>
            <person name="Futagami T."/>
            <person name="Toyoda A."/>
            <person name="Takaki Y."/>
            <person name="Nishi S."/>
            <person name="Hori S."/>
            <person name="Arai W."/>
            <person name="Tsubouchi T."/>
            <person name="Morono Y."/>
            <person name="Uchiyama I."/>
            <person name="Ito T."/>
            <person name="Fujiyama A."/>
            <person name="Inagaki F."/>
            <person name="Takami H."/>
        </authorList>
    </citation>
    <scope>NUCLEOTIDE SEQUENCE</scope>
    <source>
        <strain evidence="2">Expedition CK06-06</strain>
    </source>
</reference>
<feature type="domain" description="AAA" evidence="1">
    <location>
        <begin position="2"/>
        <end position="43"/>
    </location>
</feature>
<dbReference type="InterPro" id="IPR041682">
    <property type="entry name" value="AAA_14"/>
</dbReference>
<dbReference type="PANTHER" id="PTHR33295">
    <property type="entry name" value="ATPASE"/>
    <property type="match status" value="1"/>
</dbReference>
<comment type="caution">
    <text evidence="2">The sequence shown here is derived from an EMBL/GenBank/DDBJ whole genome shotgun (WGS) entry which is preliminary data.</text>
</comment>
<feature type="non-terminal residue" evidence="2">
    <location>
        <position position="1"/>
    </location>
</feature>
<evidence type="ECO:0000259" key="1">
    <source>
        <dbReference type="Pfam" id="PF13173"/>
    </source>
</evidence>
<accession>X1RKP0</accession>
<dbReference type="EMBL" id="BARV01042012">
    <property type="protein sequence ID" value="GAI56104.1"/>
    <property type="molecule type" value="Genomic_DNA"/>
</dbReference>
<protein>
    <recommendedName>
        <fullName evidence="1">AAA domain-containing protein</fullName>
    </recommendedName>
</protein>
<evidence type="ECO:0000313" key="2">
    <source>
        <dbReference type="EMBL" id="GAI56104.1"/>
    </source>
</evidence>
<dbReference type="Pfam" id="PF13173">
    <property type="entry name" value="AAA_14"/>
    <property type="match status" value="1"/>
</dbReference>
<name>X1RKP0_9ZZZZ</name>